<dbReference type="AlphaFoldDB" id="A0A270NNJ6"/>
<protein>
    <submittedName>
        <fullName evidence="1">Uncharacterized protein</fullName>
    </submittedName>
</protein>
<organism evidence="1 2">
    <name type="scientific">Stenotrophomonas maltophilia</name>
    <name type="common">Pseudomonas maltophilia</name>
    <name type="synonym">Xanthomonas maltophilia</name>
    <dbReference type="NCBI Taxonomy" id="40324"/>
    <lineage>
        <taxon>Bacteria</taxon>
        <taxon>Pseudomonadati</taxon>
        <taxon>Pseudomonadota</taxon>
        <taxon>Gammaproteobacteria</taxon>
        <taxon>Lysobacterales</taxon>
        <taxon>Lysobacteraceae</taxon>
        <taxon>Stenotrophomonas</taxon>
        <taxon>Stenotrophomonas maltophilia group</taxon>
    </lineage>
</organism>
<evidence type="ECO:0000313" key="2">
    <source>
        <dbReference type="Proteomes" id="UP000216433"/>
    </source>
</evidence>
<dbReference type="Proteomes" id="UP000216433">
    <property type="component" value="Unassembled WGS sequence"/>
</dbReference>
<gene>
    <name evidence="1" type="ORF">CEK00_04675</name>
</gene>
<name>A0A270NNJ6_STEMA</name>
<sequence length="62" mass="6688">MEEHEVQQLAIHLQQARAYARYLPGGENHGSLVEDHVLTPDQAAAAVVEELNAALELLGAEA</sequence>
<dbReference type="RefSeq" id="WP_095377385.1">
    <property type="nucleotide sequence ID" value="NZ_NJGC01000004.1"/>
</dbReference>
<accession>A0A270NNJ6</accession>
<evidence type="ECO:0000313" key="1">
    <source>
        <dbReference type="EMBL" id="PAM73145.1"/>
    </source>
</evidence>
<comment type="caution">
    <text evidence="1">The sequence shown here is derived from an EMBL/GenBank/DDBJ whole genome shotgun (WGS) entry which is preliminary data.</text>
</comment>
<proteinExistence type="predicted"/>
<dbReference type="EMBL" id="NJGC01000004">
    <property type="protein sequence ID" value="PAM73145.1"/>
    <property type="molecule type" value="Genomic_DNA"/>
</dbReference>
<reference evidence="1 2" key="1">
    <citation type="submission" date="2017-06" db="EMBL/GenBank/DDBJ databases">
        <title>Genome sequencing and assembly of Stenotrophomonas maltophilia DF07.</title>
        <authorList>
            <person name="Iyer R."/>
        </authorList>
    </citation>
    <scope>NUCLEOTIDE SEQUENCE [LARGE SCALE GENOMIC DNA]</scope>
    <source>
        <strain evidence="1 2">DF07</strain>
    </source>
</reference>